<proteinExistence type="predicted"/>
<name>A0ABR4TTW5_9PROT</name>
<keyword evidence="2" id="KW-1185">Reference proteome</keyword>
<reference evidence="1 2" key="1">
    <citation type="submission" date="2013-07" db="EMBL/GenBank/DDBJ databases">
        <title>Thalassospira permensis NBRC 106175 Genome Sequencing.</title>
        <authorList>
            <person name="Lai Q."/>
            <person name="Shao Z."/>
        </authorList>
    </citation>
    <scope>NUCLEOTIDE SEQUENCE [LARGE SCALE GENOMIC DNA]</scope>
    <source>
        <strain evidence="1 2">NBRC 106175</strain>
    </source>
</reference>
<comment type="caution">
    <text evidence="1">The sequence shown here is derived from an EMBL/GenBank/DDBJ whole genome shotgun (WGS) entry which is preliminary data.</text>
</comment>
<dbReference type="Proteomes" id="UP000027463">
    <property type="component" value="Unassembled WGS sequence"/>
</dbReference>
<protein>
    <submittedName>
        <fullName evidence="1">Uncharacterized protein</fullName>
    </submittedName>
</protein>
<organism evidence="1 2">
    <name type="scientific">Thalassospira permensis NBRC 106175</name>
    <dbReference type="NCBI Taxonomy" id="1353532"/>
    <lineage>
        <taxon>Bacteria</taxon>
        <taxon>Pseudomonadati</taxon>
        <taxon>Pseudomonadota</taxon>
        <taxon>Alphaproteobacteria</taxon>
        <taxon>Rhodospirillales</taxon>
        <taxon>Thalassospiraceae</taxon>
        <taxon>Thalassospira</taxon>
    </lineage>
</organism>
<evidence type="ECO:0000313" key="1">
    <source>
        <dbReference type="EMBL" id="KEO59542.1"/>
    </source>
</evidence>
<gene>
    <name evidence="1" type="ORF">SMB34_00750</name>
</gene>
<dbReference type="EMBL" id="AUNC01000001">
    <property type="protein sequence ID" value="KEO59542.1"/>
    <property type="molecule type" value="Genomic_DNA"/>
</dbReference>
<evidence type="ECO:0000313" key="2">
    <source>
        <dbReference type="Proteomes" id="UP000027463"/>
    </source>
</evidence>
<accession>A0ABR4TTW5</accession>
<sequence length="130" mass="14901">MFDAACFPESHLPAVRLPESFRGGCSFGVRAIPIDVITHINQDRGTLPRGSFGYASLYGFESDQTSPKNHILSTPSIGMRIKSPFLPLRQMSIILYEDYRKRTFVQKRKSRHARRAGFDYSLKMNNRPDY</sequence>